<dbReference type="RefSeq" id="XP_030055461.1">
    <property type="nucleotide sequence ID" value="XM_030199601.1"/>
</dbReference>
<accession>A0A6P7XQU2</accession>
<dbReference type="SUPFAM" id="SSF50353">
    <property type="entry name" value="Cytokine"/>
    <property type="match status" value="1"/>
</dbReference>
<organism evidence="1 2">
    <name type="scientific">Microcaecilia unicolor</name>
    <dbReference type="NCBI Taxonomy" id="1415580"/>
    <lineage>
        <taxon>Eukaryota</taxon>
        <taxon>Metazoa</taxon>
        <taxon>Chordata</taxon>
        <taxon>Craniata</taxon>
        <taxon>Vertebrata</taxon>
        <taxon>Euteleostomi</taxon>
        <taxon>Amphibia</taxon>
        <taxon>Gymnophiona</taxon>
        <taxon>Siphonopidae</taxon>
        <taxon>Microcaecilia</taxon>
    </lineage>
</organism>
<name>A0A6P7XQU2_9AMPH</name>
<gene>
    <name evidence="2" type="primary">LOC115468079</name>
</gene>
<dbReference type="InterPro" id="IPR008996">
    <property type="entry name" value="IL1/FGF"/>
</dbReference>
<evidence type="ECO:0000313" key="1">
    <source>
        <dbReference type="Proteomes" id="UP000515156"/>
    </source>
</evidence>
<dbReference type="Proteomes" id="UP000515156">
    <property type="component" value="Chromosome 4"/>
</dbReference>
<dbReference type="AlphaFoldDB" id="A0A6P7XQU2"/>
<reference evidence="2" key="1">
    <citation type="submission" date="2025-08" db="UniProtKB">
        <authorList>
            <consortium name="RefSeq"/>
        </authorList>
    </citation>
    <scope>IDENTIFICATION</scope>
</reference>
<dbReference type="KEGG" id="muo:115468079"/>
<dbReference type="GeneID" id="115468079"/>
<evidence type="ECO:0000313" key="2">
    <source>
        <dbReference type="RefSeq" id="XP_030055461.1"/>
    </source>
</evidence>
<protein>
    <submittedName>
        <fullName evidence="2">Uncharacterized protein LOC115468079</fullName>
    </submittedName>
</protein>
<keyword evidence="1" id="KW-1185">Reference proteome</keyword>
<dbReference type="Gene3D" id="2.80.10.50">
    <property type="match status" value="1"/>
</dbReference>
<sequence>MDSFYQKKANYQMKTTQNFRWCPRKITYPIPPYMELRLYFTQYGRRPDKGYTSIIHIIDDQKGGLGYGLVGGFGGGMGAGFGAGGARVGGLGTPCAYRIKDTNQSCAILVEDQLYMIDNCDNAAIFKIDTIPINSKELYFALKIQRTNLYLNAENNKLVVKERNHCNSRSCLFKYSGTTSQFKSAAYPDRYIGSKEGEIKLVYNDSQSQQLYFDVFLDCID</sequence>
<proteinExistence type="predicted"/>
<dbReference type="InParanoid" id="A0A6P7XQU2"/>